<dbReference type="AlphaFoldDB" id="A0A9J6AQ45"/>
<sequence>MKSVDFKKVLLYFRGGLYCLYCLDETQPFRPPFKIYISLGELKNLRDLVAKAKAKDVKLVPALVKHILDRNNYPNSVQKLFANSRIEHFTHMDMRLEFEVDLLKQKLAEKARAKDLAIKGASDMVDVENIKHITQNQTLIGDVVEKTAEDRKTQKELFYQKTGICHQPVKDSVDVVREEQDKFSQQEVAEEQDGDKDFSKELDEVLLSAQNDSDFEE</sequence>
<organism evidence="1 2">
    <name type="scientific">Solanum commersonii</name>
    <name type="common">Commerson's wild potato</name>
    <name type="synonym">Commerson's nightshade</name>
    <dbReference type="NCBI Taxonomy" id="4109"/>
    <lineage>
        <taxon>Eukaryota</taxon>
        <taxon>Viridiplantae</taxon>
        <taxon>Streptophyta</taxon>
        <taxon>Embryophyta</taxon>
        <taxon>Tracheophyta</taxon>
        <taxon>Spermatophyta</taxon>
        <taxon>Magnoliopsida</taxon>
        <taxon>eudicotyledons</taxon>
        <taxon>Gunneridae</taxon>
        <taxon>Pentapetalae</taxon>
        <taxon>asterids</taxon>
        <taxon>lamiids</taxon>
        <taxon>Solanales</taxon>
        <taxon>Solanaceae</taxon>
        <taxon>Solanoideae</taxon>
        <taxon>Solaneae</taxon>
        <taxon>Solanum</taxon>
    </lineage>
</organism>
<dbReference type="Pfam" id="PF09808">
    <property type="entry name" value="SNAPC1"/>
    <property type="match status" value="1"/>
</dbReference>
<dbReference type="OrthoDB" id="20127at2759"/>
<dbReference type="Proteomes" id="UP000824120">
    <property type="component" value="Chromosome 2"/>
</dbReference>
<dbReference type="GO" id="GO:0042796">
    <property type="term" value="P:snRNA transcription by RNA polymerase III"/>
    <property type="evidence" value="ECO:0007669"/>
    <property type="project" value="TreeGrafter"/>
</dbReference>
<dbReference type="GO" id="GO:0042795">
    <property type="term" value="P:snRNA transcription by RNA polymerase II"/>
    <property type="evidence" value="ECO:0007669"/>
    <property type="project" value="TreeGrafter"/>
</dbReference>
<evidence type="ECO:0000313" key="2">
    <source>
        <dbReference type="Proteomes" id="UP000824120"/>
    </source>
</evidence>
<evidence type="ECO:0000313" key="1">
    <source>
        <dbReference type="EMBL" id="KAG5626207.1"/>
    </source>
</evidence>
<keyword evidence="2" id="KW-1185">Reference proteome</keyword>
<dbReference type="GO" id="GO:0043565">
    <property type="term" value="F:sequence-specific DNA binding"/>
    <property type="evidence" value="ECO:0007669"/>
    <property type="project" value="TreeGrafter"/>
</dbReference>
<dbReference type="EMBL" id="JACXVP010000002">
    <property type="protein sequence ID" value="KAG5626207.1"/>
    <property type="molecule type" value="Genomic_DNA"/>
</dbReference>
<accession>A0A9J6AQ45</accession>
<gene>
    <name evidence="1" type="ORF">H5410_011425</name>
</gene>
<name>A0A9J6AQ45_SOLCO</name>
<dbReference type="PANTHER" id="PTHR15131">
    <property type="entry name" value="SMALL NUCLEAR RNA ACTIVATING COMPLEX, POLYPEPTIDE 1"/>
    <property type="match status" value="1"/>
</dbReference>
<proteinExistence type="predicted"/>
<reference evidence="1 2" key="1">
    <citation type="submission" date="2020-09" db="EMBL/GenBank/DDBJ databases">
        <title>De no assembly of potato wild relative species, Solanum commersonii.</title>
        <authorList>
            <person name="Cho K."/>
        </authorList>
    </citation>
    <scope>NUCLEOTIDE SEQUENCE [LARGE SCALE GENOMIC DNA]</scope>
    <source>
        <strain evidence="1">LZ3.2</strain>
        <tissue evidence="1">Leaf</tissue>
    </source>
</reference>
<dbReference type="InterPro" id="IPR019188">
    <property type="entry name" value="SNAPC1"/>
</dbReference>
<dbReference type="PANTHER" id="PTHR15131:SF3">
    <property type="entry name" value="SNRNA-ACTIVATING PROTEIN COMPLEX SUBUNIT 1"/>
    <property type="match status" value="1"/>
</dbReference>
<comment type="caution">
    <text evidence="1">The sequence shown here is derived from an EMBL/GenBank/DDBJ whole genome shotgun (WGS) entry which is preliminary data.</text>
</comment>
<protein>
    <submittedName>
        <fullName evidence="1">Uncharacterized protein</fullName>
    </submittedName>
</protein>
<dbReference type="GO" id="GO:0019185">
    <property type="term" value="C:snRNA-activating protein complex"/>
    <property type="evidence" value="ECO:0007669"/>
    <property type="project" value="TreeGrafter"/>
</dbReference>